<dbReference type="Pfam" id="PF03466">
    <property type="entry name" value="LysR_substrate"/>
    <property type="match status" value="1"/>
</dbReference>
<dbReference type="PRINTS" id="PR00039">
    <property type="entry name" value="HTHLYSR"/>
</dbReference>
<evidence type="ECO:0000256" key="3">
    <source>
        <dbReference type="ARBA" id="ARBA00023125"/>
    </source>
</evidence>
<keyword evidence="7" id="KW-1185">Reference proteome</keyword>
<evidence type="ECO:0000256" key="4">
    <source>
        <dbReference type="ARBA" id="ARBA00023163"/>
    </source>
</evidence>
<accession>A0ABU8WPT5</accession>
<gene>
    <name evidence="6" type="ORF">WKW82_22360</name>
</gene>
<sequence>MPLENAKTTRKLDDLPPLELLRSFEAAARRLSFTEAAAEVALTQSAVSRQVQQLEGSLGVLLFERRHRALALTEAGAVLQRAVVDSLERLRDATARVRAALVAREVGITCTPGFASLWLIPRLSHFTAAHPQVDVRVSATLDVLDLDRSRLDLAVRFVPIARGNGAALFEESVMPVCAPSLAATLRTPADLDNQTLLTIDAPNHHEAPTVDWEPWLQVMGLAGLRMKSVLRFSHYTDAVAAAVAGQGVVIGRMPLLRELLQDGRLVAPFGEGTATRRGYFIDTSMRAAGNRDAQDFVRWLRAEAEAGTA</sequence>
<organism evidence="6 7">
    <name type="scientific">Variovorax rhizosphaerae</name>
    <dbReference type="NCBI Taxonomy" id="1836200"/>
    <lineage>
        <taxon>Bacteria</taxon>
        <taxon>Pseudomonadati</taxon>
        <taxon>Pseudomonadota</taxon>
        <taxon>Betaproteobacteria</taxon>
        <taxon>Burkholderiales</taxon>
        <taxon>Comamonadaceae</taxon>
        <taxon>Variovorax</taxon>
    </lineage>
</organism>
<name>A0ABU8WPT5_9BURK</name>
<comment type="similarity">
    <text evidence="1">Belongs to the LysR transcriptional regulatory family.</text>
</comment>
<evidence type="ECO:0000313" key="6">
    <source>
        <dbReference type="EMBL" id="MEJ8849414.1"/>
    </source>
</evidence>
<comment type="caution">
    <text evidence="6">The sequence shown here is derived from an EMBL/GenBank/DDBJ whole genome shotgun (WGS) entry which is preliminary data.</text>
</comment>
<dbReference type="InterPro" id="IPR036388">
    <property type="entry name" value="WH-like_DNA-bd_sf"/>
</dbReference>
<keyword evidence="2" id="KW-0805">Transcription regulation</keyword>
<dbReference type="SUPFAM" id="SSF53850">
    <property type="entry name" value="Periplasmic binding protein-like II"/>
    <property type="match status" value="1"/>
</dbReference>
<dbReference type="PANTHER" id="PTHR30537:SF26">
    <property type="entry name" value="GLYCINE CLEAVAGE SYSTEM TRANSCRIPTIONAL ACTIVATOR"/>
    <property type="match status" value="1"/>
</dbReference>
<dbReference type="Proteomes" id="UP001385892">
    <property type="component" value="Unassembled WGS sequence"/>
</dbReference>
<evidence type="ECO:0000259" key="5">
    <source>
        <dbReference type="PROSITE" id="PS50931"/>
    </source>
</evidence>
<feature type="domain" description="HTH lysR-type" evidence="5">
    <location>
        <begin position="16"/>
        <end position="73"/>
    </location>
</feature>
<protein>
    <submittedName>
        <fullName evidence="6">LysR substrate-binding domain-containing protein</fullName>
    </submittedName>
</protein>
<proteinExistence type="inferred from homology"/>
<dbReference type="PANTHER" id="PTHR30537">
    <property type="entry name" value="HTH-TYPE TRANSCRIPTIONAL REGULATOR"/>
    <property type="match status" value="1"/>
</dbReference>
<dbReference type="SUPFAM" id="SSF46785">
    <property type="entry name" value="Winged helix' DNA-binding domain"/>
    <property type="match status" value="1"/>
</dbReference>
<keyword evidence="4" id="KW-0804">Transcription</keyword>
<dbReference type="PROSITE" id="PS50931">
    <property type="entry name" value="HTH_LYSR"/>
    <property type="match status" value="1"/>
</dbReference>
<dbReference type="RefSeq" id="WP_340344540.1">
    <property type="nucleotide sequence ID" value="NZ_JBBKZT010000010.1"/>
</dbReference>
<dbReference type="InterPro" id="IPR000847">
    <property type="entry name" value="LysR_HTH_N"/>
</dbReference>
<evidence type="ECO:0000256" key="2">
    <source>
        <dbReference type="ARBA" id="ARBA00023015"/>
    </source>
</evidence>
<evidence type="ECO:0000256" key="1">
    <source>
        <dbReference type="ARBA" id="ARBA00009437"/>
    </source>
</evidence>
<dbReference type="InterPro" id="IPR036390">
    <property type="entry name" value="WH_DNA-bd_sf"/>
</dbReference>
<keyword evidence="3" id="KW-0238">DNA-binding</keyword>
<dbReference type="Gene3D" id="3.40.190.10">
    <property type="entry name" value="Periplasmic binding protein-like II"/>
    <property type="match status" value="2"/>
</dbReference>
<dbReference type="Gene3D" id="1.10.10.10">
    <property type="entry name" value="Winged helix-like DNA-binding domain superfamily/Winged helix DNA-binding domain"/>
    <property type="match status" value="1"/>
</dbReference>
<dbReference type="InterPro" id="IPR058163">
    <property type="entry name" value="LysR-type_TF_proteobact-type"/>
</dbReference>
<evidence type="ECO:0000313" key="7">
    <source>
        <dbReference type="Proteomes" id="UP001385892"/>
    </source>
</evidence>
<reference evidence="6 7" key="1">
    <citation type="submission" date="2024-03" db="EMBL/GenBank/DDBJ databases">
        <title>Novel species of the genus Variovorax.</title>
        <authorList>
            <person name="Liu Q."/>
            <person name="Xin Y.-H."/>
        </authorList>
    </citation>
    <scope>NUCLEOTIDE SEQUENCE [LARGE SCALE GENOMIC DNA]</scope>
    <source>
        <strain evidence="6 7">KACC 18900</strain>
    </source>
</reference>
<dbReference type="InterPro" id="IPR005119">
    <property type="entry name" value="LysR_subst-bd"/>
</dbReference>
<dbReference type="EMBL" id="JBBKZT010000010">
    <property type="protein sequence ID" value="MEJ8849414.1"/>
    <property type="molecule type" value="Genomic_DNA"/>
</dbReference>
<dbReference type="Pfam" id="PF00126">
    <property type="entry name" value="HTH_1"/>
    <property type="match status" value="1"/>
</dbReference>